<dbReference type="InterPro" id="IPR027417">
    <property type="entry name" value="P-loop_NTPase"/>
</dbReference>
<evidence type="ECO:0000313" key="7">
    <source>
        <dbReference type="Proteomes" id="UP000078561"/>
    </source>
</evidence>
<dbReference type="EMBL" id="LT550258">
    <property type="protein sequence ID" value="SAL95173.1"/>
    <property type="molecule type" value="Genomic_DNA"/>
</dbReference>
<keyword evidence="4" id="KW-1133">Transmembrane helix</keyword>
<evidence type="ECO:0000313" key="6">
    <source>
        <dbReference type="EMBL" id="SAL95173.1"/>
    </source>
</evidence>
<sequence>MADQDLTTILSPLAHLVSFQQLETLLYAYLPTRLERYLEKTGIYSVDTFLINAVVTLLLVVVRVVVLACHRLMNRVSTHDKSPGISIVVDPLVQDDYRSSGNVYHQALCRVMSNQAQVKSYGMYRLKPMEDTFHMIPQSHQVETVVYEGLTIQLRFMDALLPTAPPSPSTTMHGLPNPTPTDPPIQVTTLTPGATVSDLSRFLSATATTFTVDMARQKRARYEYSQGKWARICALTHDGDLTSMVALSHGNEHKLTTDLTTFLASAAFYNKVGLPYRRGYFLCGPPGTGKTSVVLALAAHLDTSVYFMNLAVVRSDTELVGAFASVPKHTMVVFEDVDTQSTVLRRRRREDSPSDDEGFHLSTFLSILDGHTLEDGIVFIMTTNHKEWLDPAVLRPGRMDAHFDLTYATHYQIRRMYAMIQGKECKLPLDKIPEGLIPPSEIMQTMVVYRDEVAKIPHALEQLVEKYQSGGV</sequence>
<evidence type="ECO:0000256" key="3">
    <source>
        <dbReference type="SAM" id="MobiDB-lite"/>
    </source>
</evidence>
<evidence type="ECO:0000256" key="1">
    <source>
        <dbReference type="ARBA" id="ARBA00007448"/>
    </source>
</evidence>
<organism evidence="6">
    <name type="scientific">Absidia glauca</name>
    <name type="common">Pin mould</name>
    <dbReference type="NCBI Taxonomy" id="4829"/>
    <lineage>
        <taxon>Eukaryota</taxon>
        <taxon>Fungi</taxon>
        <taxon>Fungi incertae sedis</taxon>
        <taxon>Mucoromycota</taxon>
        <taxon>Mucoromycotina</taxon>
        <taxon>Mucoromycetes</taxon>
        <taxon>Mucorales</taxon>
        <taxon>Cunninghamellaceae</taxon>
        <taxon>Absidia</taxon>
    </lineage>
</organism>
<dbReference type="Gene3D" id="3.40.50.300">
    <property type="entry name" value="P-loop containing nucleotide triphosphate hydrolases"/>
    <property type="match status" value="1"/>
</dbReference>
<keyword evidence="4" id="KW-0812">Transmembrane</keyword>
<name>A0A168KQA7_ABSGL</name>
<feature type="domain" description="AAA+ ATPase" evidence="5">
    <location>
        <begin position="276"/>
        <end position="409"/>
    </location>
</feature>
<dbReference type="PANTHER" id="PTHR23070">
    <property type="entry name" value="BCS1 AAA-TYPE ATPASE"/>
    <property type="match status" value="1"/>
</dbReference>
<evidence type="ECO:0000256" key="2">
    <source>
        <dbReference type="ARBA" id="ARBA00022801"/>
    </source>
</evidence>
<dbReference type="GO" id="GO:0016887">
    <property type="term" value="F:ATP hydrolysis activity"/>
    <property type="evidence" value="ECO:0007669"/>
    <property type="project" value="InterPro"/>
</dbReference>
<dbReference type="Proteomes" id="UP000078561">
    <property type="component" value="Unassembled WGS sequence"/>
</dbReference>
<proteinExistence type="inferred from homology"/>
<dbReference type="OMA" id="IPPSEIM"/>
<dbReference type="AlphaFoldDB" id="A0A168KQA7"/>
<keyword evidence="4" id="KW-0472">Membrane</keyword>
<dbReference type="Pfam" id="PF00004">
    <property type="entry name" value="AAA"/>
    <property type="match status" value="1"/>
</dbReference>
<protein>
    <recommendedName>
        <fullName evidence="5">AAA+ ATPase domain-containing protein</fullName>
    </recommendedName>
</protein>
<keyword evidence="2" id="KW-0378">Hydrolase</keyword>
<dbReference type="InterPro" id="IPR003593">
    <property type="entry name" value="AAA+_ATPase"/>
</dbReference>
<dbReference type="GO" id="GO:0005524">
    <property type="term" value="F:ATP binding"/>
    <property type="evidence" value="ECO:0007669"/>
    <property type="project" value="InterPro"/>
</dbReference>
<gene>
    <name evidence="6" type="primary">ABSGL_00488.1 scaffold 786</name>
</gene>
<dbReference type="STRING" id="4829.A0A168KQA7"/>
<comment type="similarity">
    <text evidence="1">Belongs to the AAA ATPase family. BCS1 subfamily.</text>
</comment>
<evidence type="ECO:0000259" key="5">
    <source>
        <dbReference type="SMART" id="SM00382"/>
    </source>
</evidence>
<dbReference type="OrthoDB" id="10251412at2759"/>
<dbReference type="InParanoid" id="A0A168KQA7"/>
<keyword evidence="7" id="KW-1185">Reference proteome</keyword>
<dbReference type="SMART" id="SM00382">
    <property type="entry name" value="AAA"/>
    <property type="match status" value="1"/>
</dbReference>
<feature type="region of interest" description="Disordered" evidence="3">
    <location>
        <begin position="165"/>
        <end position="184"/>
    </location>
</feature>
<dbReference type="InterPro" id="IPR050747">
    <property type="entry name" value="Mitochondrial_chaperone_BCS1"/>
</dbReference>
<evidence type="ECO:0000256" key="4">
    <source>
        <dbReference type="SAM" id="Phobius"/>
    </source>
</evidence>
<feature type="transmembrane region" description="Helical" evidence="4">
    <location>
        <begin position="49"/>
        <end position="69"/>
    </location>
</feature>
<accession>A0A168KQA7</accession>
<dbReference type="PROSITE" id="PS00758">
    <property type="entry name" value="ARGE_DAPE_CPG2_1"/>
    <property type="match status" value="1"/>
</dbReference>
<reference evidence="6" key="1">
    <citation type="submission" date="2016-04" db="EMBL/GenBank/DDBJ databases">
        <authorList>
            <person name="Evans L.H."/>
            <person name="Alamgir A."/>
            <person name="Owens N."/>
            <person name="Weber N.D."/>
            <person name="Virtaneva K."/>
            <person name="Barbian K."/>
            <person name="Babar A."/>
            <person name="Rosenke K."/>
        </authorList>
    </citation>
    <scope>NUCLEOTIDE SEQUENCE [LARGE SCALE GENOMIC DNA]</scope>
    <source>
        <strain evidence="6">CBS 101.48</strain>
    </source>
</reference>
<dbReference type="InterPro" id="IPR001261">
    <property type="entry name" value="ArgE/DapE_CS"/>
</dbReference>
<dbReference type="SUPFAM" id="SSF52540">
    <property type="entry name" value="P-loop containing nucleoside triphosphate hydrolases"/>
    <property type="match status" value="1"/>
</dbReference>
<dbReference type="InterPro" id="IPR003959">
    <property type="entry name" value="ATPase_AAA_core"/>
</dbReference>